<evidence type="ECO:0000313" key="1">
    <source>
        <dbReference type="EMBL" id="RUR01524.1"/>
    </source>
</evidence>
<comment type="caution">
    <text evidence="1">The sequence shown here is derived from an EMBL/GenBank/DDBJ whole genome shotgun (WGS) entry which is preliminary data.</text>
</comment>
<dbReference type="Gene3D" id="2.60.120.200">
    <property type="match status" value="1"/>
</dbReference>
<accession>A0A3S0WYZ2</accession>
<name>A0A3S0WYZ2_9MICO</name>
<dbReference type="AlphaFoldDB" id="A0A3S0WYZ2"/>
<dbReference type="EMBL" id="RZGZ01000002">
    <property type="protein sequence ID" value="RUR01524.1"/>
    <property type="molecule type" value="Genomic_DNA"/>
</dbReference>
<dbReference type="RefSeq" id="WP_127049141.1">
    <property type="nucleotide sequence ID" value="NZ_RZGZ01000002.1"/>
</dbReference>
<dbReference type="InterPro" id="IPR013320">
    <property type="entry name" value="ConA-like_dom_sf"/>
</dbReference>
<sequence>MNHNTLQLADVPFPLVPNEDWVWRSDASSVSVTAKPHSDFFVDPSGGDGGVAAESQMNAVAVLGDPPAGDFAFSARVGVDFRDTFDAGTLFLWADETHWAKLCFEFSPDGTPMVVTVVTRGLSDDANAFDVAGREVWLRVARQSGVWAFHASVDGERWSFVRAFSFGPLSSGVRVGLEVQSPMGDGCDVTFSDVAFRSVTLADLRDGS</sequence>
<dbReference type="SUPFAM" id="SSF49899">
    <property type="entry name" value="Concanavalin A-like lectins/glucanases"/>
    <property type="match status" value="1"/>
</dbReference>
<reference evidence="1 2" key="1">
    <citation type="submission" date="2018-12" db="EMBL/GenBank/DDBJ databases">
        <authorList>
            <person name="Li F."/>
        </authorList>
    </citation>
    <scope>NUCLEOTIDE SEQUENCE [LARGE SCALE GENOMIC DNA]</scope>
    <source>
        <strain evidence="1 2">EGI 6500705</strain>
    </source>
</reference>
<dbReference type="OrthoDB" id="9808724at2"/>
<organism evidence="1 2">
    <name type="scientific">Labedella endophytica</name>
    <dbReference type="NCBI Taxonomy" id="1523160"/>
    <lineage>
        <taxon>Bacteria</taxon>
        <taxon>Bacillati</taxon>
        <taxon>Actinomycetota</taxon>
        <taxon>Actinomycetes</taxon>
        <taxon>Micrococcales</taxon>
        <taxon>Microbacteriaceae</taxon>
        <taxon>Labedella</taxon>
    </lineage>
</organism>
<proteinExistence type="predicted"/>
<dbReference type="PANTHER" id="PTHR35332:SF2">
    <property type="entry name" value="REGULATION OF ENOLASE PROTEIN 1"/>
    <property type="match status" value="1"/>
</dbReference>
<keyword evidence="2" id="KW-1185">Reference proteome</keyword>
<protein>
    <submittedName>
        <fullName evidence="1">DUF1349 domain-containing protein</fullName>
    </submittedName>
</protein>
<dbReference type="Pfam" id="PF07081">
    <property type="entry name" value="DUF1349"/>
    <property type="match status" value="1"/>
</dbReference>
<dbReference type="PANTHER" id="PTHR35332">
    <property type="entry name" value="REGULATION OF ENOLASE PROTEIN 1"/>
    <property type="match status" value="1"/>
</dbReference>
<dbReference type="InterPro" id="IPR009784">
    <property type="entry name" value="DUF1349"/>
</dbReference>
<evidence type="ECO:0000313" key="2">
    <source>
        <dbReference type="Proteomes" id="UP000274909"/>
    </source>
</evidence>
<dbReference type="Proteomes" id="UP000274909">
    <property type="component" value="Unassembled WGS sequence"/>
</dbReference>
<gene>
    <name evidence="1" type="ORF">ELQ94_08510</name>
</gene>